<dbReference type="RefSeq" id="WP_310500904.1">
    <property type="nucleotide sequence ID" value="NZ_JAVDSB010000010.1"/>
</dbReference>
<comment type="caution">
    <text evidence="1">The sequence shown here is derived from an EMBL/GenBank/DDBJ whole genome shotgun (WGS) entry which is preliminary data.</text>
</comment>
<accession>A0ABU1P141</accession>
<dbReference type="Proteomes" id="UP001267290">
    <property type="component" value="Unassembled WGS sequence"/>
</dbReference>
<organism evidence="1 2">
    <name type="scientific">Paenibacillus qinlingensis</name>
    <dbReference type="NCBI Taxonomy" id="1837343"/>
    <lineage>
        <taxon>Bacteria</taxon>
        <taxon>Bacillati</taxon>
        <taxon>Bacillota</taxon>
        <taxon>Bacilli</taxon>
        <taxon>Bacillales</taxon>
        <taxon>Paenibacillaceae</taxon>
        <taxon>Paenibacillus</taxon>
    </lineage>
</organism>
<dbReference type="SUPFAM" id="SSF51126">
    <property type="entry name" value="Pectin lyase-like"/>
    <property type="match status" value="2"/>
</dbReference>
<sequence length="503" mass="56817">MNVRKDTVNYEDFGAVGDGLYDDMEAICAAHAYANQHRLPVRTKPNAIYYIGNRALTAVIETEVNWSTTCFTIDDTKVENHKLPCFLVQSAQRPYELEILSLVRDQKQLDISLEEDCYVMVTNSKVKRFIRHGLNQNAGTDQTDCFIVQKDGAILTPIDWNYEQITAVEASLIDRTVLYLRGGIFTTLANRGESKYDYYARGIDITRSNTVVDGVTHYLSGEIGHGSPYRGFLSAMRCAYITIQNCFLSGHKIYTTVGAAGAPVKMGSYDLHANHVVDLTLINCTMNHIHERTRWGVVATNFCKNIHVDGCTFSRLDAHMGVSGEYSIKNSTIGWQGVKAIGRGHLTLENVTSYANALIEFRQDYGSTWDGDVHIRNCKWIPSNGDIVLPELFLMRNRGNHDFGYVCYMPRHIEITNLFVDDSHVPEHYEGMYLFSDPWDSVSVKMENQLYSYVACQSLVARQLTTASGIRPTISSNPLPFRQTVWSMTEEEVRHQMLTEGDS</sequence>
<protein>
    <recommendedName>
        <fullName evidence="3">Right handed beta helix domain-containing protein</fullName>
    </recommendedName>
</protein>
<dbReference type="InterPro" id="IPR011050">
    <property type="entry name" value="Pectin_lyase_fold/virulence"/>
</dbReference>
<dbReference type="InterPro" id="IPR012334">
    <property type="entry name" value="Pectin_lyas_fold"/>
</dbReference>
<dbReference type="EMBL" id="JAVDSB010000010">
    <property type="protein sequence ID" value="MDR6553433.1"/>
    <property type="molecule type" value="Genomic_DNA"/>
</dbReference>
<reference evidence="1 2" key="1">
    <citation type="submission" date="2023-07" db="EMBL/GenBank/DDBJ databases">
        <title>Sorghum-associated microbial communities from plants grown in Nebraska, USA.</title>
        <authorList>
            <person name="Schachtman D."/>
        </authorList>
    </citation>
    <scope>NUCLEOTIDE SEQUENCE [LARGE SCALE GENOMIC DNA]</scope>
    <source>
        <strain evidence="1 2">CC258</strain>
    </source>
</reference>
<evidence type="ECO:0000313" key="1">
    <source>
        <dbReference type="EMBL" id="MDR6553433.1"/>
    </source>
</evidence>
<evidence type="ECO:0000313" key="2">
    <source>
        <dbReference type="Proteomes" id="UP001267290"/>
    </source>
</evidence>
<gene>
    <name evidence="1" type="ORF">J2736_004640</name>
</gene>
<dbReference type="Gene3D" id="2.160.20.10">
    <property type="entry name" value="Single-stranded right-handed beta-helix, Pectin lyase-like"/>
    <property type="match status" value="1"/>
</dbReference>
<keyword evidence="2" id="KW-1185">Reference proteome</keyword>
<evidence type="ECO:0008006" key="3">
    <source>
        <dbReference type="Google" id="ProtNLM"/>
    </source>
</evidence>
<proteinExistence type="predicted"/>
<name>A0ABU1P141_9BACL</name>